<dbReference type="Pfam" id="PF13439">
    <property type="entry name" value="Glyco_transf_4"/>
    <property type="match status" value="1"/>
</dbReference>
<organism evidence="3 4">
    <name type="scientific">Anaerofilum hominis</name>
    <dbReference type="NCBI Taxonomy" id="2763016"/>
    <lineage>
        <taxon>Bacteria</taxon>
        <taxon>Bacillati</taxon>
        <taxon>Bacillota</taxon>
        <taxon>Clostridia</taxon>
        <taxon>Eubacteriales</taxon>
        <taxon>Oscillospiraceae</taxon>
        <taxon>Anaerofilum</taxon>
    </lineage>
</organism>
<evidence type="ECO:0000259" key="1">
    <source>
        <dbReference type="Pfam" id="PF00534"/>
    </source>
</evidence>
<evidence type="ECO:0000313" key="3">
    <source>
        <dbReference type="EMBL" id="MBC5581180.1"/>
    </source>
</evidence>
<dbReference type="Proteomes" id="UP000659630">
    <property type="component" value="Unassembled WGS sequence"/>
</dbReference>
<evidence type="ECO:0000313" key="4">
    <source>
        <dbReference type="Proteomes" id="UP000659630"/>
    </source>
</evidence>
<feature type="domain" description="Glycosyl transferase family 1" evidence="1">
    <location>
        <begin position="221"/>
        <end position="364"/>
    </location>
</feature>
<dbReference type="GO" id="GO:0016757">
    <property type="term" value="F:glycosyltransferase activity"/>
    <property type="evidence" value="ECO:0007669"/>
    <property type="project" value="InterPro"/>
</dbReference>
<reference evidence="3" key="1">
    <citation type="submission" date="2020-08" db="EMBL/GenBank/DDBJ databases">
        <title>Genome public.</title>
        <authorList>
            <person name="Liu C."/>
            <person name="Sun Q."/>
        </authorList>
    </citation>
    <scope>NUCLEOTIDE SEQUENCE</scope>
    <source>
        <strain evidence="3">BX8</strain>
    </source>
</reference>
<dbReference type="InterPro" id="IPR028098">
    <property type="entry name" value="Glyco_trans_4-like_N"/>
</dbReference>
<dbReference type="InterPro" id="IPR050194">
    <property type="entry name" value="Glycosyltransferase_grp1"/>
</dbReference>
<sequence>MKILLIDVNYKFSSTGKIVYNLYKSINESGDIAGVCYGRGPKSDDVNVFRFSPPWEVYLHAALTRLTGFTGCFSVIGTYKLIQYIEKFQPDVVHIHELHAYFVNIKQLVQYLKRKQIKTIWTFHCDFMFTGKCGKSAECERWKTGCGHCPRLKAYVSTACFDFTSMMWKQKQKLMQQWPELTIVTPSEWLADRVRQSFCGGNEVRVIHNGVDDTIYYPRDITELREKLSLQDKKVILSVAPDIMSDMKGGRWILQLSERMQKQPYVFVLIGLNPGEAKHISHGDNVILLEKTSSQNELAEYYSLADVFVICSKAENFPTTCLEALACGTPVCGFDVGGTKETWPEHEMNFVEYGNLEMLQALININMRMDVNNQDYTIAQMTENYYELYKK</sequence>
<name>A0A923L0W0_9FIRM</name>
<dbReference type="PANTHER" id="PTHR45947">
    <property type="entry name" value="SULFOQUINOVOSYL TRANSFERASE SQD2"/>
    <property type="match status" value="1"/>
</dbReference>
<feature type="domain" description="Glycosyltransferase subfamily 4-like N-terminal" evidence="2">
    <location>
        <begin position="60"/>
        <end position="213"/>
    </location>
</feature>
<dbReference type="EMBL" id="JACONZ010000002">
    <property type="protein sequence ID" value="MBC5581180.1"/>
    <property type="molecule type" value="Genomic_DNA"/>
</dbReference>
<comment type="caution">
    <text evidence="3">The sequence shown here is derived from an EMBL/GenBank/DDBJ whole genome shotgun (WGS) entry which is preliminary data.</text>
</comment>
<accession>A0A923L0W0</accession>
<dbReference type="AlphaFoldDB" id="A0A923L0W0"/>
<dbReference type="PANTHER" id="PTHR45947:SF3">
    <property type="entry name" value="SULFOQUINOVOSYL TRANSFERASE SQD2"/>
    <property type="match status" value="1"/>
</dbReference>
<evidence type="ECO:0000259" key="2">
    <source>
        <dbReference type="Pfam" id="PF13439"/>
    </source>
</evidence>
<dbReference type="SUPFAM" id="SSF53756">
    <property type="entry name" value="UDP-Glycosyltransferase/glycogen phosphorylase"/>
    <property type="match status" value="1"/>
</dbReference>
<dbReference type="InterPro" id="IPR001296">
    <property type="entry name" value="Glyco_trans_1"/>
</dbReference>
<proteinExistence type="predicted"/>
<dbReference type="Gene3D" id="3.40.50.2000">
    <property type="entry name" value="Glycogen Phosphorylase B"/>
    <property type="match status" value="2"/>
</dbReference>
<gene>
    <name evidence="3" type="ORF">H8S23_06640</name>
</gene>
<keyword evidence="4" id="KW-1185">Reference proteome</keyword>
<dbReference type="RefSeq" id="WP_186887544.1">
    <property type="nucleotide sequence ID" value="NZ_JACONZ010000002.1"/>
</dbReference>
<dbReference type="Pfam" id="PF00534">
    <property type="entry name" value="Glycos_transf_1"/>
    <property type="match status" value="1"/>
</dbReference>
<protein>
    <submittedName>
        <fullName evidence="3">Glycosyltransferase</fullName>
    </submittedName>
</protein>